<organism evidence="1 2">
    <name type="scientific">Candida verbasci</name>
    <dbReference type="NCBI Taxonomy" id="1227364"/>
    <lineage>
        <taxon>Eukaryota</taxon>
        <taxon>Fungi</taxon>
        <taxon>Dikarya</taxon>
        <taxon>Ascomycota</taxon>
        <taxon>Saccharomycotina</taxon>
        <taxon>Pichiomycetes</taxon>
        <taxon>Debaryomycetaceae</taxon>
        <taxon>Candida/Lodderomyces clade</taxon>
        <taxon>Candida</taxon>
    </lineage>
</organism>
<accession>A0A9W4TYX9</accession>
<dbReference type="AlphaFoldDB" id="A0A9W4TYX9"/>
<dbReference type="Proteomes" id="UP001152885">
    <property type="component" value="Unassembled WGS sequence"/>
</dbReference>
<gene>
    <name evidence="1" type="ORF">CANVERA_P4253</name>
</gene>
<proteinExistence type="predicted"/>
<comment type="caution">
    <text evidence="1">The sequence shown here is derived from an EMBL/GenBank/DDBJ whole genome shotgun (WGS) entry which is preliminary data.</text>
</comment>
<evidence type="ECO:0000313" key="2">
    <source>
        <dbReference type="Proteomes" id="UP001152885"/>
    </source>
</evidence>
<reference evidence="1" key="1">
    <citation type="submission" date="2022-12" db="EMBL/GenBank/DDBJ databases">
        <authorList>
            <person name="Brejova B."/>
        </authorList>
    </citation>
    <scope>NUCLEOTIDE SEQUENCE</scope>
</reference>
<evidence type="ECO:0000313" key="1">
    <source>
        <dbReference type="EMBL" id="CAI5759742.1"/>
    </source>
</evidence>
<sequence length="157" mass="18424">MKLEFTEFDKLKNKYLEGDIKNLANKGVLDLAISVFLNWYEYIQDFCESYCNTVPGENAKYFAEIDFLKMLEEHIDRINLLLGFIKSDNLKHSDDILINDKKISIFDDLKKEVQKSFIKLLKYDVDVLKIESKVLIDLQDEINKSIMSIEFKIIEIG</sequence>
<dbReference type="EMBL" id="CANTUO010000005">
    <property type="protein sequence ID" value="CAI5759742.1"/>
    <property type="molecule type" value="Genomic_DNA"/>
</dbReference>
<protein>
    <submittedName>
        <fullName evidence="1">Uncharacterized protein</fullName>
    </submittedName>
</protein>
<name>A0A9W4TYX9_9ASCO</name>
<keyword evidence="2" id="KW-1185">Reference proteome</keyword>